<dbReference type="Gene3D" id="3.40.50.150">
    <property type="entry name" value="Vaccinia Virus protein VP39"/>
    <property type="match status" value="1"/>
</dbReference>
<gene>
    <name evidence="2" type="ORF">J2X07_000465</name>
</gene>
<dbReference type="SUPFAM" id="SSF53335">
    <property type="entry name" value="S-adenosyl-L-methionine-dependent methyltransferases"/>
    <property type="match status" value="1"/>
</dbReference>
<dbReference type="InterPro" id="IPR013216">
    <property type="entry name" value="Methyltransf_11"/>
</dbReference>
<dbReference type="InterPro" id="IPR029063">
    <property type="entry name" value="SAM-dependent_MTases_sf"/>
</dbReference>
<dbReference type="EMBL" id="JAVDWA010000001">
    <property type="protein sequence ID" value="MDR7071490.1"/>
    <property type="molecule type" value="Genomic_DNA"/>
</dbReference>
<organism evidence="2 3">
    <name type="scientific">Fictibacillus barbaricus</name>
    <dbReference type="NCBI Taxonomy" id="182136"/>
    <lineage>
        <taxon>Bacteria</taxon>
        <taxon>Bacillati</taxon>
        <taxon>Bacillota</taxon>
        <taxon>Bacilli</taxon>
        <taxon>Bacillales</taxon>
        <taxon>Fictibacillaceae</taxon>
        <taxon>Fictibacillus</taxon>
    </lineage>
</organism>
<evidence type="ECO:0000259" key="1">
    <source>
        <dbReference type="Pfam" id="PF08241"/>
    </source>
</evidence>
<dbReference type="InterPro" id="IPR052939">
    <property type="entry name" value="23S_rRNA_MeTrnsfrase_RlmA"/>
</dbReference>
<dbReference type="Proteomes" id="UP001258181">
    <property type="component" value="Unassembled WGS sequence"/>
</dbReference>
<dbReference type="Pfam" id="PF08241">
    <property type="entry name" value="Methyltransf_11"/>
    <property type="match status" value="1"/>
</dbReference>
<dbReference type="PANTHER" id="PTHR43460:SF1">
    <property type="entry name" value="METHYLTRANSFERASE TYPE 11 DOMAIN-CONTAINING PROTEIN"/>
    <property type="match status" value="1"/>
</dbReference>
<reference evidence="2 3" key="1">
    <citation type="submission" date="2023-07" db="EMBL/GenBank/DDBJ databases">
        <title>Sorghum-associated microbial communities from plants grown in Nebraska, USA.</title>
        <authorList>
            <person name="Schachtman D."/>
        </authorList>
    </citation>
    <scope>NUCLEOTIDE SEQUENCE [LARGE SCALE GENOMIC DNA]</scope>
    <source>
        <strain evidence="2 3">BE211</strain>
    </source>
</reference>
<evidence type="ECO:0000313" key="2">
    <source>
        <dbReference type="EMBL" id="MDR7071490.1"/>
    </source>
</evidence>
<sequence length="253" mass="29258">MKRDKEFEMYIKDAEKPFSGWDFSFISETGRVSSSMLSWSYGSMVIPLVQNASSMLDMGTGGGELLSKFQPFPEMICATEAYPPNVPIAKKRLEPLGVKVHQIGEDNLLPFSDRQFDLIVNKHEEYSPQEVRRVISDDGIFLTQQVGGTDCKELNEHFGVPLNDVFSHWNLSFAKHQLQSHGFDVLEAKQEFPVQRFYDVGALLYYLKAIPWQMPDFQRDNYIEELYSIHLMIQSKGYFDVRQHRFILKARAK</sequence>
<proteinExistence type="predicted"/>
<name>A0ABU1TWB0_9BACL</name>
<dbReference type="RefSeq" id="WP_310256069.1">
    <property type="nucleotide sequence ID" value="NZ_JAVDWA010000001.1"/>
</dbReference>
<keyword evidence="3" id="KW-1185">Reference proteome</keyword>
<accession>A0ABU1TWB0</accession>
<protein>
    <submittedName>
        <fullName evidence="2">Uncharacterized protein YfkK (UPF0435 family)</fullName>
    </submittedName>
</protein>
<feature type="domain" description="Methyltransferase type 11" evidence="1">
    <location>
        <begin position="56"/>
        <end position="123"/>
    </location>
</feature>
<comment type="caution">
    <text evidence="2">The sequence shown here is derived from an EMBL/GenBank/DDBJ whole genome shotgun (WGS) entry which is preliminary data.</text>
</comment>
<dbReference type="PANTHER" id="PTHR43460">
    <property type="entry name" value="METHYLTRANSFERASE"/>
    <property type="match status" value="1"/>
</dbReference>
<evidence type="ECO:0000313" key="3">
    <source>
        <dbReference type="Proteomes" id="UP001258181"/>
    </source>
</evidence>